<feature type="compositionally biased region" description="Polar residues" evidence="1">
    <location>
        <begin position="1168"/>
        <end position="1179"/>
    </location>
</feature>
<feature type="compositionally biased region" description="Pro residues" evidence="1">
    <location>
        <begin position="1183"/>
        <end position="1198"/>
    </location>
</feature>
<dbReference type="InterPro" id="IPR052894">
    <property type="entry name" value="AsmA-related"/>
</dbReference>
<feature type="compositionally biased region" description="Low complexity" evidence="1">
    <location>
        <begin position="376"/>
        <end position="405"/>
    </location>
</feature>
<feature type="domain" description="AsmA" evidence="2">
    <location>
        <begin position="8"/>
        <end position="205"/>
    </location>
</feature>
<feature type="region of interest" description="Disordered" evidence="1">
    <location>
        <begin position="1162"/>
        <end position="1213"/>
    </location>
</feature>
<feature type="region of interest" description="Disordered" evidence="1">
    <location>
        <begin position="127"/>
        <end position="169"/>
    </location>
</feature>
<evidence type="ECO:0000256" key="1">
    <source>
        <dbReference type="SAM" id="MobiDB-lite"/>
    </source>
</evidence>
<dbReference type="Proteomes" id="UP000095347">
    <property type="component" value="Unassembled WGS sequence"/>
</dbReference>
<evidence type="ECO:0000259" key="2">
    <source>
        <dbReference type="Pfam" id="PF05170"/>
    </source>
</evidence>
<dbReference type="AlphaFoldDB" id="A0A1E5Q8S0"/>
<dbReference type="PANTHER" id="PTHR30441:SF4">
    <property type="entry name" value="PROTEIN ASMA"/>
    <property type="match status" value="1"/>
</dbReference>
<gene>
    <name evidence="3" type="ORF">BEN30_08020</name>
</gene>
<sequence>MILAKKFLIGVLVVVALLAGVAIIGPSFIDSNALKQQATAQVRAATGRDLTIDGDLQISIFPSPTLTANSVTLTNAAGAAEDNMVSLKAVEVRVALMPLLSGKVQVERIRLVGAVVNIEKFADGRTNLEFQPQPQTQTQSKTGQTSLSVPQVSETAENTDSSKASGAGEAGMDIRLDNFELVDSRLIYRDDTVGTVERIDDIDAMLRAVSLNGPFEAKGQARVRGVPLAFEVSLGQIIKERTVPVNAVVNAPGGARAQVTGAVLNLESTPRFRGKIKVQGENLAQLLNAALGAPSTPALLGQTFALDSAIDASAADVGLSELEIQLGKSRVTGSVQAALSEGVSFDVKLKSALIDVDEMLKMAASETKNAPSAQGATPSSASVATAPADASKDAPAPAKPQPFAFPSDLRGTVQVTVDAVAVNGGLVNDVRLVAELADGELALSQFQAMAPGVTEVGVFGFARPKEGVLRFEGDVDVTCADPSSLTAWLGVKLPSGVAERVKRVTYKSKVTADAKQVVVSGLNVTADKSTLTGGVTLALRKRLSFGADLALNEINLDTYLNGGTHPSAAPAEGASKQASGAKASPAASSTMAQDVADMADAWNALSALNDFDANLKVRVGTLVQDGKTLKNLSLDGTLYAGALTLRSLQLGDFQGASANLSGTFTSFGKIPEMAKVKVTAKVKDAQKLAADFGAAGLPKGLKAVALNATAEGSVLKPRFEAQVNALEGDFGAKGSFSVLPIAFGFDGTVSAKHPNLDTLLNALDVGFNPAGPLGALDLKAQLTTDGKTHKLTQLKSTLGGTAINGDILANTGGEKPQVTANLQTGVLALDRFLPKAQGKAQLDQPMSKVASKWGKRPEVSNVIFAAFDNDQLAAASAKVNERWSRERFDLSALNMLDGDFSLMSEAIQFGDYALTSADIHATVKDGVMTADKIKGAVFGGPLNGSATVRASGTPTVTSNIKLDALKVREAVQAVAKQDLASGNLSMNMAFKATGLSPADLVGSLGGTGSLNISQLDVKKGGKGSALSGVLGLVAAMNQLSLGSKTGNGLADLALSFDVQDGVATAHEMKLTSAMGNGTGAGTVDIAGWGIDVAGNMTVEPNLVTSLLSKGRVGRQQLPFALKGALDNPAVNLGLNKASTGSDAGAPQQKLDPLRSLLQNALPGAKAPQQDSVVNPQQPDGTLVPPPPAADLAPAPKPQKPSAQDLIQKLMKGL</sequence>
<keyword evidence="4" id="KW-1185">Reference proteome</keyword>
<dbReference type="InterPro" id="IPR007844">
    <property type="entry name" value="AsmA"/>
</dbReference>
<accession>A0A1E5Q8S0</accession>
<dbReference type="OrthoDB" id="9816380at2"/>
<feature type="compositionally biased region" description="Polar residues" evidence="1">
    <location>
        <begin position="366"/>
        <end position="375"/>
    </location>
</feature>
<dbReference type="Pfam" id="PF05170">
    <property type="entry name" value="AsmA"/>
    <property type="match status" value="2"/>
</dbReference>
<dbReference type="PANTHER" id="PTHR30441">
    <property type="entry name" value="DUF748 DOMAIN-CONTAINING PROTEIN"/>
    <property type="match status" value="1"/>
</dbReference>
<proteinExistence type="predicted"/>
<organism evidence="3 4">
    <name type="scientific">Magnetovibrio blakemorei</name>
    <dbReference type="NCBI Taxonomy" id="28181"/>
    <lineage>
        <taxon>Bacteria</taxon>
        <taxon>Pseudomonadati</taxon>
        <taxon>Pseudomonadota</taxon>
        <taxon>Alphaproteobacteria</taxon>
        <taxon>Rhodospirillales</taxon>
        <taxon>Magnetovibrionaceae</taxon>
        <taxon>Magnetovibrio</taxon>
    </lineage>
</organism>
<name>A0A1E5Q8S0_9PROT</name>
<protein>
    <recommendedName>
        <fullName evidence="2">AsmA domain-containing protein</fullName>
    </recommendedName>
</protein>
<dbReference type="GO" id="GO:0090313">
    <property type="term" value="P:regulation of protein targeting to membrane"/>
    <property type="evidence" value="ECO:0007669"/>
    <property type="project" value="TreeGrafter"/>
</dbReference>
<feature type="compositionally biased region" description="Polar residues" evidence="1">
    <location>
        <begin position="147"/>
        <end position="164"/>
    </location>
</feature>
<comment type="caution">
    <text evidence="3">The sequence shown here is derived from an EMBL/GenBank/DDBJ whole genome shotgun (WGS) entry which is preliminary data.</text>
</comment>
<dbReference type="EMBL" id="MCGG01000019">
    <property type="protein sequence ID" value="OEJ67827.1"/>
    <property type="molecule type" value="Genomic_DNA"/>
</dbReference>
<dbReference type="GO" id="GO:0005886">
    <property type="term" value="C:plasma membrane"/>
    <property type="evidence" value="ECO:0007669"/>
    <property type="project" value="TreeGrafter"/>
</dbReference>
<dbReference type="STRING" id="28181.BEN30_08020"/>
<feature type="region of interest" description="Disordered" evidence="1">
    <location>
        <begin position="365"/>
        <end position="405"/>
    </location>
</feature>
<evidence type="ECO:0000313" key="4">
    <source>
        <dbReference type="Proteomes" id="UP000095347"/>
    </source>
</evidence>
<evidence type="ECO:0000313" key="3">
    <source>
        <dbReference type="EMBL" id="OEJ67827.1"/>
    </source>
</evidence>
<reference evidence="4" key="1">
    <citation type="submission" date="2016-07" db="EMBL/GenBank/DDBJ databases">
        <authorList>
            <person name="Florea S."/>
            <person name="Webb J.S."/>
            <person name="Jaromczyk J."/>
            <person name="Schardl C.L."/>
        </authorList>
    </citation>
    <scope>NUCLEOTIDE SEQUENCE [LARGE SCALE GENOMIC DNA]</scope>
    <source>
        <strain evidence="4">MV-1</strain>
    </source>
</reference>
<feature type="domain" description="AsmA" evidence="2">
    <location>
        <begin position="791"/>
        <end position="1014"/>
    </location>
</feature>
<feature type="compositionally biased region" description="Low complexity" evidence="1">
    <location>
        <begin position="131"/>
        <end position="146"/>
    </location>
</feature>